<feature type="region of interest" description="Disordered" evidence="1">
    <location>
        <begin position="236"/>
        <end position="320"/>
    </location>
</feature>
<protein>
    <recommendedName>
        <fullName evidence="4">Globin family profile domain-containing protein</fullName>
    </recommendedName>
</protein>
<dbReference type="EMBL" id="JPKZ01001450">
    <property type="protein sequence ID" value="KHN81814.1"/>
    <property type="molecule type" value="Genomic_DNA"/>
</dbReference>
<dbReference type="STRING" id="6265.A0A0B2VKC9"/>
<feature type="compositionally biased region" description="Low complexity" evidence="1">
    <location>
        <begin position="298"/>
        <end position="313"/>
    </location>
</feature>
<dbReference type="SUPFAM" id="SSF46458">
    <property type="entry name" value="Globin-like"/>
    <property type="match status" value="1"/>
</dbReference>
<dbReference type="GO" id="GO:0019825">
    <property type="term" value="F:oxygen binding"/>
    <property type="evidence" value="ECO:0007669"/>
    <property type="project" value="InterPro"/>
</dbReference>
<dbReference type="GO" id="GO:0020037">
    <property type="term" value="F:heme binding"/>
    <property type="evidence" value="ECO:0007669"/>
    <property type="project" value="InterPro"/>
</dbReference>
<dbReference type="InterPro" id="IPR012292">
    <property type="entry name" value="Globin/Proto"/>
</dbReference>
<reference evidence="2 3" key="1">
    <citation type="submission" date="2014-11" db="EMBL/GenBank/DDBJ databases">
        <title>Genetic blueprint of the zoonotic pathogen Toxocara canis.</title>
        <authorList>
            <person name="Zhu X.-Q."/>
            <person name="Korhonen P.K."/>
            <person name="Cai H."/>
            <person name="Young N.D."/>
            <person name="Nejsum P."/>
            <person name="von Samson-Himmelstjerna G."/>
            <person name="Boag P.R."/>
            <person name="Tan P."/>
            <person name="Li Q."/>
            <person name="Min J."/>
            <person name="Yang Y."/>
            <person name="Wang X."/>
            <person name="Fang X."/>
            <person name="Hall R.S."/>
            <person name="Hofmann A."/>
            <person name="Sternberg P.W."/>
            <person name="Jex A.R."/>
            <person name="Gasser R.B."/>
        </authorList>
    </citation>
    <scope>NUCLEOTIDE SEQUENCE [LARGE SCALE GENOMIC DNA]</scope>
    <source>
        <strain evidence="2">PN_DK_2014</strain>
    </source>
</reference>
<dbReference type="Gene3D" id="1.10.490.10">
    <property type="entry name" value="Globins"/>
    <property type="match status" value="1"/>
</dbReference>
<feature type="compositionally biased region" description="Polar residues" evidence="1">
    <location>
        <begin position="249"/>
        <end position="262"/>
    </location>
</feature>
<feature type="compositionally biased region" description="Polar residues" evidence="1">
    <location>
        <begin position="48"/>
        <end position="72"/>
    </location>
</feature>
<evidence type="ECO:0008006" key="4">
    <source>
        <dbReference type="Google" id="ProtNLM"/>
    </source>
</evidence>
<dbReference type="InterPro" id="IPR009050">
    <property type="entry name" value="Globin-like_sf"/>
</dbReference>
<sequence>MGNWTSHRPKMVRSSTTYEDDGRRTCRNNEEMRKSKSLNELNRRASMRNGQNRGSSRTNASSRTSVARSPSVIVSRSFSHRKSFRKDPQHPISPQGRDIIVNCFENSHADIGNRICMRVFERRSDYQRFILALGKEKWSWVTNTLRDFIEEVVLRIDDLAKIDELSRKYGEDHVELKPFGFKPDFWVSLADAMIVECVVLDMASHQPTDTVAAWSQLVSLMFSSIRDGYYEALRQHRKSSRRSLQRQSTADSAKTASTISRDTNNEMDSGKNPPTSIFIPSRQNSATSGTPSPVNGFSTVTPTQPITTSTSTQNGRVIFT</sequence>
<proteinExistence type="predicted"/>
<accession>A0A0B2VKC9</accession>
<feature type="compositionally biased region" description="Polar residues" evidence="1">
    <location>
        <begin position="281"/>
        <end position="297"/>
    </location>
</feature>
<dbReference type="AlphaFoldDB" id="A0A0B2VKC9"/>
<organism evidence="2 3">
    <name type="scientific">Toxocara canis</name>
    <name type="common">Canine roundworm</name>
    <dbReference type="NCBI Taxonomy" id="6265"/>
    <lineage>
        <taxon>Eukaryota</taxon>
        <taxon>Metazoa</taxon>
        <taxon>Ecdysozoa</taxon>
        <taxon>Nematoda</taxon>
        <taxon>Chromadorea</taxon>
        <taxon>Rhabditida</taxon>
        <taxon>Spirurina</taxon>
        <taxon>Ascaridomorpha</taxon>
        <taxon>Ascaridoidea</taxon>
        <taxon>Toxocaridae</taxon>
        <taxon>Toxocara</taxon>
    </lineage>
</organism>
<evidence type="ECO:0000256" key="1">
    <source>
        <dbReference type="SAM" id="MobiDB-lite"/>
    </source>
</evidence>
<gene>
    <name evidence="2" type="ORF">Tcan_09473</name>
</gene>
<name>A0A0B2VKC9_TOXCA</name>
<feature type="region of interest" description="Disordered" evidence="1">
    <location>
        <begin position="1"/>
        <end position="72"/>
    </location>
</feature>
<keyword evidence="3" id="KW-1185">Reference proteome</keyword>
<dbReference type="OrthoDB" id="5851666at2759"/>
<dbReference type="Proteomes" id="UP000031036">
    <property type="component" value="Unassembled WGS sequence"/>
</dbReference>
<dbReference type="CDD" id="cd01040">
    <property type="entry name" value="Mb-like"/>
    <property type="match status" value="1"/>
</dbReference>
<evidence type="ECO:0000313" key="3">
    <source>
        <dbReference type="Proteomes" id="UP000031036"/>
    </source>
</evidence>
<comment type="caution">
    <text evidence="2">The sequence shown here is derived from an EMBL/GenBank/DDBJ whole genome shotgun (WGS) entry which is preliminary data.</text>
</comment>
<evidence type="ECO:0000313" key="2">
    <source>
        <dbReference type="EMBL" id="KHN81814.1"/>
    </source>
</evidence>
<feature type="compositionally biased region" description="Basic and acidic residues" evidence="1">
    <location>
        <begin position="20"/>
        <end position="34"/>
    </location>
</feature>
<dbReference type="InterPro" id="IPR044399">
    <property type="entry name" value="Mb-like_M"/>
</dbReference>